<organism evidence="1">
    <name type="scientific">Brassica napus</name>
    <name type="common">Rape</name>
    <dbReference type="NCBI Taxonomy" id="3708"/>
    <lineage>
        <taxon>Eukaryota</taxon>
        <taxon>Viridiplantae</taxon>
        <taxon>Streptophyta</taxon>
        <taxon>Embryophyta</taxon>
        <taxon>Tracheophyta</taxon>
        <taxon>Spermatophyta</taxon>
        <taxon>Magnoliopsida</taxon>
        <taxon>eudicotyledons</taxon>
        <taxon>Gunneridae</taxon>
        <taxon>Pentapetalae</taxon>
        <taxon>rosids</taxon>
        <taxon>malvids</taxon>
        <taxon>Brassicales</taxon>
        <taxon>Brassicaceae</taxon>
        <taxon>Brassiceae</taxon>
        <taxon>Brassica</taxon>
    </lineage>
</organism>
<protein>
    <submittedName>
        <fullName evidence="1">(rape) hypothetical protein</fullName>
    </submittedName>
</protein>
<proteinExistence type="predicted"/>
<dbReference type="Proteomes" id="UP001295469">
    <property type="component" value="Chromosome C01"/>
</dbReference>
<gene>
    <name evidence="1" type="ORF">DARMORV10_C01P33170.1</name>
</gene>
<accession>A0A816RNA6</accession>
<name>A0A816RNA6_BRANA</name>
<dbReference type="EMBL" id="HG994365">
    <property type="protein sequence ID" value="CAF2074605.1"/>
    <property type="molecule type" value="Genomic_DNA"/>
</dbReference>
<sequence>MILKSSLYIPQVVELPSKTLPDQQVESCLTLELVVMSPPGSLNLPTP</sequence>
<dbReference type="AlphaFoldDB" id="A0A816RNA6"/>
<evidence type="ECO:0000313" key="1">
    <source>
        <dbReference type="EMBL" id="CAF2074605.1"/>
    </source>
</evidence>
<reference evidence="1" key="1">
    <citation type="submission" date="2021-01" db="EMBL/GenBank/DDBJ databases">
        <authorList>
            <consortium name="Genoscope - CEA"/>
            <person name="William W."/>
        </authorList>
    </citation>
    <scope>NUCLEOTIDE SEQUENCE</scope>
</reference>